<sequence length="142" mass="16397">MEEIDISSMVEELQRLNAEEAATTRAARACARRQINTRSSHFPQNNLINSRSSANVLILVVGLIILSQKPVDYRLISIMGYKISPIKKITRSYLFVESATTKSLIRINLYPRCLQDWKLTTVTLPSLHYQRRIVKVFYVRWG</sequence>
<organism evidence="1 2">
    <name type="scientific">Forsythia ovata</name>
    <dbReference type="NCBI Taxonomy" id="205694"/>
    <lineage>
        <taxon>Eukaryota</taxon>
        <taxon>Viridiplantae</taxon>
        <taxon>Streptophyta</taxon>
        <taxon>Embryophyta</taxon>
        <taxon>Tracheophyta</taxon>
        <taxon>Spermatophyta</taxon>
        <taxon>Magnoliopsida</taxon>
        <taxon>eudicotyledons</taxon>
        <taxon>Gunneridae</taxon>
        <taxon>Pentapetalae</taxon>
        <taxon>asterids</taxon>
        <taxon>lamiids</taxon>
        <taxon>Lamiales</taxon>
        <taxon>Oleaceae</taxon>
        <taxon>Forsythieae</taxon>
        <taxon>Forsythia</taxon>
    </lineage>
</organism>
<keyword evidence="2" id="KW-1185">Reference proteome</keyword>
<comment type="caution">
    <text evidence="1">The sequence shown here is derived from an EMBL/GenBank/DDBJ whole genome shotgun (WGS) entry which is preliminary data.</text>
</comment>
<dbReference type="Proteomes" id="UP001604277">
    <property type="component" value="Unassembled WGS sequence"/>
</dbReference>
<name>A0ABD1S3N6_9LAMI</name>
<evidence type="ECO:0000313" key="2">
    <source>
        <dbReference type="Proteomes" id="UP001604277"/>
    </source>
</evidence>
<dbReference type="AlphaFoldDB" id="A0ABD1S3N6"/>
<proteinExistence type="predicted"/>
<evidence type="ECO:0000313" key="1">
    <source>
        <dbReference type="EMBL" id="KAL2495349.1"/>
    </source>
</evidence>
<gene>
    <name evidence="1" type="ORF">Fot_39106</name>
</gene>
<reference evidence="2" key="1">
    <citation type="submission" date="2024-07" db="EMBL/GenBank/DDBJ databases">
        <title>Two chromosome-level genome assemblies of Korean endemic species Abeliophyllum distichum and Forsythia ovata (Oleaceae).</title>
        <authorList>
            <person name="Jang H."/>
        </authorList>
    </citation>
    <scope>NUCLEOTIDE SEQUENCE [LARGE SCALE GENOMIC DNA]</scope>
</reference>
<dbReference type="EMBL" id="JBFOLJ010000011">
    <property type="protein sequence ID" value="KAL2495349.1"/>
    <property type="molecule type" value="Genomic_DNA"/>
</dbReference>
<accession>A0ABD1S3N6</accession>
<protein>
    <submittedName>
        <fullName evidence="1">Uncharacterized protein</fullName>
    </submittedName>
</protein>